<dbReference type="OrthoDB" id="5834495at2759"/>
<reference evidence="3" key="1">
    <citation type="submission" date="2017-02" db="UniProtKB">
        <authorList>
            <consortium name="WormBaseParasite"/>
        </authorList>
    </citation>
    <scope>IDENTIFICATION</scope>
</reference>
<accession>A0A0N5CT79</accession>
<dbReference type="Proteomes" id="UP000276776">
    <property type="component" value="Unassembled WGS sequence"/>
</dbReference>
<name>A0A0N5CT79_THECL</name>
<dbReference type="WBParaSite" id="TCLT_0000343701-mRNA-1">
    <property type="protein sequence ID" value="TCLT_0000343701-mRNA-1"/>
    <property type="gene ID" value="TCLT_0000343701"/>
</dbReference>
<gene>
    <name evidence="1" type="ORF">TCLT_LOCUS3430</name>
</gene>
<evidence type="ECO:0000313" key="1">
    <source>
        <dbReference type="EMBL" id="VDM99896.1"/>
    </source>
</evidence>
<protein>
    <submittedName>
        <fullName evidence="3">VQ domain-containing protein</fullName>
    </submittedName>
</protein>
<sequence>MQNTSPKKRRSSILKMQQSMNVDSCESSLTMTNTTKRRVSFHRVLTIQEFDADSARIVRAPQVELMTFVNHEMDDSASKIAVSLPSNYSSHSSNSAINDMSGVNTGVTDVRMYKNVVCGSESSTKEMGEMFSELEVLF</sequence>
<dbReference type="EMBL" id="UYYF01001465">
    <property type="protein sequence ID" value="VDM99896.1"/>
    <property type="molecule type" value="Genomic_DNA"/>
</dbReference>
<organism evidence="3">
    <name type="scientific">Thelazia callipaeda</name>
    <name type="common">Oriental eyeworm</name>
    <name type="synonym">Parasitic nematode</name>
    <dbReference type="NCBI Taxonomy" id="103827"/>
    <lineage>
        <taxon>Eukaryota</taxon>
        <taxon>Metazoa</taxon>
        <taxon>Ecdysozoa</taxon>
        <taxon>Nematoda</taxon>
        <taxon>Chromadorea</taxon>
        <taxon>Rhabditida</taxon>
        <taxon>Spirurina</taxon>
        <taxon>Spiruromorpha</taxon>
        <taxon>Thelazioidea</taxon>
        <taxon>Thelaziidae</taxon>
        <taxon>Thelazia</taxon>
    </lineage>
</organism>
<reference evidence="1 2" key="2">
    <citation type="submission" date="2018-11" db="EMBL/GenBank/DDBJ databases">
        <authorList>
            <consortium name="Pathogen Informatics"/>
        </authorList>
    </citation>
    <scope>NUCLEOTIDE SEQUENCE [LARGE SCALE GENOMIC DNA]</scope>
</reference>
<evidence type="ECO:0000313" key="2">
    <source>
        <dbReference type="Proteomes" id="UP000276776"/>
    </source>
</evidence>
<proteinExistence type="predicted"/>
<evidence type="ECO:0000313" key="3">
    <source>
        <dbReference type="WBParaSite" id="TCLT_0000343701-mRNA-1"/>
    </source>
</evidence>
<keyword evidence="2" id="KW-1185">Reference proteome</keyword>
<dbReference type="AlphaFoldDB" id="A0A0N5CT79"/>